<dbReference type="Proteomes" id="UP000005945">
    <property type="component" value="Unassembled WGS sequence"/>
</dbReference>
<gene>
    <name evidence="1" type="ORF">FAEPRAM212_02179</name>
</gene>
<dbReference type="HOGENOM" id="CLU_3310094_0_0_9"/>
<dbReference type="EMBL" id="ABED02000028">
    <property type="protein sequence ID" value="EDP20853.1"/>
    <property type="molecule type" value="Genomic_DNA"/>
</dbReference>
<evidence type="ECO:0000313" key="1">
    <source>
        <dbReference type="EMBL" id="EDP20853.1"/>
    </source>
</evidence>
<comment type="caution">
    <text evidence="1">The sequence shown here is derived from an EMBL/GenBank/DDBJ whole genome shotgun (WGS) entry which is preliminary data.</text>
</comment>
<reference evidence="1 2" key="1">
    <citation type="submission" date="2007-09" db="EMBL/GenBank/DDBJ databases">
        <title>Draft genome sequence of Faecalibacterium prausnitzii M21/2.</title>
        <authorList>
            <person name="Sudarsanam P."/>
            <person name="Ley R."/>
            <person name="Guruge J."/>
            <person name="Turnbaugh P.J."/>
            <person name="Mahowald M."/>
            <person name="Liep D."/>
            <person name="Gordon J."/>
        </authorList>
    </citation>
    <scope>NUCLEOTIDE SEQUENCE [LARGE SCALE GENOMIC DNA]</scope>
    <source>
        <strain evidence="1 2">M21/2</strain>
    </source>
</reference>
<accession>A8SDC2</accession>
<proteinExistence type="predicted"/>
<protein>
    <submittedName>
        <fullName evidence="1">Uncharacterized protein</fullName>
    </submittedName>
</protein>
<sequence>MFQVRGIKNKNQLEKALLSLLSLLTVCKKCRISRVSRQF</sequence>
<evidence type="ECO:0000313" key="2">
    <source>
        <dbReference type="Proteomes" id="UP000005945"/>
    </source>
</evidence>
<name>A8SDC2_9FIRM</name>
<dbReference type="AlphaFoldDB" id="A8SDC2"/>
<reference evidence="1 2" key="2">
    <citation type="submission" date="2007-09" db="EMBL/GenBank/DDBJ databases">
        <authorList>
            <person name="Fulton L."/>
            <person name="Clifton S."/>
            <person name="Fulton B."/>
            <person name="Xu J."/>
            <person name="Minx P."/>
            <person name="Pepin K.H."/>
            <person name="Johnson M."/>
            <person name="Thiruvilangam P."/>
            <person name="Bhonagiri V."/>
            <person name="Nash W.E."/>
            <person name="Mardis E.R."/>
            <person name="Wilson R.K."/>
        </authorList>
    </citation>
    <scope>NUCLEOTIDE SEQUENCE [LARGE SCALE GENOMIC DNA]</scope>
    <source>
        <strain evidence="1 2">M21/2</strain>
    </source>
</reference>
<organism evidence="1 2">
    <name type="scientific">Faecalibacterium prausnitzii M21/2</name>
    <dbReference type="NCBI Taxonomy" id="411485"/>
    <lineage>
        <taxon>Bacteria</taxon>
        <taxon>Bacillati</taxon>
        <taxon>Bacillota</taxon>
        <taxon>Clostridia</taxon>
        <taxon>Eubacteriales</taxon>
        <taxon>Oscillospiraceae</taxon>
        <taxon>Faecalibacterium</taxon>
    </lineage>
</organism>